<dbReference type="AlphaFoldDB" id="A0A937M2N4"/>
<evidence type="ECO:0000259" key="6">
    <source>
        <dbReference type="PROSITE" id="PS50059"/>
    </source>
</evidence>
<dbReference type="GO" id="GO:0003755">
    <property type="term" value="F:peptidyl-prolyl cis-trans isomerase activity"/>
    <property type="evidence" value="ECO:0007669"/>
    <property type="project" value="UniProtKB-UniRule"/>
</dbReference>
<evidence type="ECO:0000313" key="8">
    <source>
        <dbReference type="Proteomes" id="UP000705230"/>
    </source>
</evidence>
<protein>
    <recommendedName>
        <fullName evidence="5">Peptidyl-prolyl cis-trans isomerase</fullName>
        <ecNumber evidence="5">5.2.1.8</ecNumber>
    </recommendedName>
</protein>
<keyword evidence="2 4" id="KW-0697">Rotamase</keyword>
<dbReference type="InterPro" id="IPR001179">
    <property type="entry name" value="PPIase_FKBP_dom"/>
</dbReference>
<dbReference type="PROSITE" id="PS50059">
    <property type="entry name" value="FKBP_PPIASE"/>
    <property type="match status" value="1"/>
</dbReference>
<evidence type="ECO:0000256" key="2">
    <source>
        <dbReference type="ARBA" id="ARBA00023110"/>
    </source>
</evidence>
<dbReference type="Pfam" id="PF00254">
    <property type="entry name" value="FKBP_C"/>
    <property type="match status" value="1"/>
</dbReference>
<evidence type="ECO:0000256" key="5">
    <source>
        <dbReference type="RuleBase" id="RU003915"/>
    </source>
</evidence>
<name>A0A937M2N4_9GAMM</name>
<dbReference type="InterPro" id="IPR046357">
    <property type="entry name" value="PPIase_dom_sf"/>
</dbReference>
<comment type="caution">
    <text evidence="7">The sequence shown here is derived from an EMBL/GenBank/DDBJ whole genome shotgun (WGS) entry which is preliminary data.</text>
</comment>
<dbReference type="EC" id="5.2.1.8" evidence="5"/>
<dbReference type="InterPro" id="IPR000774">
    <property type="entry name" value="PPIase_FKBP_N"/>
</dbReference>
<dbReference type="EMBL" id="JADHSG010000006">
    <property type="protein sequence ID" value="MBL6903514.1"/>
    <property type="molecule type" value="Genomic_DNA"/>
</dbReference>
<dbReference type="Proteomes" id="UP000705230">
    <property type="component" value="Unassembled WGS sequence"/>
</dbReference>
<dbReference type="Gene3D" id="3.10.50.40">
    <property type="match status" value="1"/>
</dbReference>
<dbReference type="Pfam" id="PF01346">
    <property type="entry name" value="FKBP_N"/>
    <property type="match status" value="1"/>
</dbReference>
<sequence>MKKIFQLFVLFALVGCGQEESISISVPQSVMDKNMQDGELFLQSNLSQSGVIEVEPGLQYLIINNGDEGARQPRQSDKVTAHFHGTLLDGTVFWSSVDMNDPLVIKPSQLIPGCQKILPLMKLGDKWKVFIHPDMAYGVEGRPTIPSNSVLTFEIELLAIN</sequence>
<dbReference type="InterPro" id="IPR050689">
    <property type="entry name" value="FKBP-type_PPIase"/>
</dbReference>
<dbReference type="GO" id="GO:0005737">
    <property type="term" value="C:cytoplasm"/>
    <property type="evidence" value="ECO:0007669"/>
    <property type="project" value="TreeGrafter"/>
</dbReference>
<gene>
    <name evidence="7" type="ORF">ISR29_04860</name>
</gene>
<dbReference type="PANTHER" id="PTHR10516">
    <property type="entry name" value="PEPTIDYL-PROLYL CIS-TRANS ISOMERASE"/>
    <property type="match status" value="1"/>
</dbReference>
<organism evidence="7 8">
    <name type="scientific">SAR86 cluster bacterium</name>
    <dbReference type="NCBI Taxonomy" id="2030880"/>
    <lineage>
        <taxon>Bacteria</taxon>
        <taxon>Pseudomonadati</taxon>
        <taxon>Pseudomonadota</taxon>
        <taxon>Gammaproteobacteria</taxon>
        <taxon>SAR86 cluster</taxon>
    </lineage>
</organism>
<comment type="catalytic activity">
    <reaction evidence="1 4 5">
        <text>[protein]-peptidylproline (omega=180) = [protein]-peptidylproline (omega=0)</text>
        <dbReference type="Rhea" id="RHEA:16237"/>
        <dbReference type="Rhea" id="RHEA-COMP:10747"/>
        <dbReference type="Rhea" id="RHEA-COMP:10748"/>
        <dbReference type="ChEBI" id="CHEBI:83833"/>
        <dbReference type="ChEBI" id="CHEBI:83834"/>
        <dbReference type="EC" id="5.2.1.8"/>
    </reaction>
</comment>
<evidence type="ECO:0000256" key="1">
    <source>
        <dbReference type="ARBA" id="ARBA00000971"/>
    </source>
</evidence>
<proteinExistence type="inferred from homology"/>
<feature type="domain" description="PPIase FKBP-type" evidence="6">
    <location>
        <begin position="76"/>
        <end position="161"/>
    </location>
</feature>
<dbReference type="PROSITE" id="PS51257">
    <property type="entry name" value="PROKAR_LIPOPROTEIN"/>
    <property type="match status" value="1"/>
</dbReference>
<evidence type="ECO:0000256" key="4">
    <source>
        <dbReference type="PROSITE-ProRule" id="PRU00277"/>
    </source>
</evidence>
<reference evidence="7" key="1">
    <citation type="submission" date="2020-10" db="EMBL/GenBank/DDBJ databases">
        <title>Microbiome of the Black Sea water column analyzed by genome centric metagenomics.</title>
        <authorList>
            <person name="Cabello-Yeves P.J."/>
            <person name="Callieri C."/>
            <person name="Picazo A."/>
            <person name="Mehrshad M."/>
            <person name="Haro-Moreno J.M."/>
            <person name="Roda-Garcia J."/>
            <person name="Dzembekova N."/>
            <person name="Slabakova V."/>
            <person name="Slabakova N."/>
            <person name="Moncheva S."/>
            <person name="Rodriguez-Valera F."/>
        </authorList>
    </citation>
    <scope>NUCLEOTIDE SEQUENCE</scope>
    <source>
        <strain evidence="7">BS30m-G43</strain>
    </source>
</reference>
<evidence type="ECO:0000256" key="3">
    <source>
        <dbReference type="ARBA" id="ARBA00023235"/>
    </source>
</evidence>
<accession>A0A937M2N4</accession>
<comment type="similarity">
    <text evidence="5">Belongs to the FKBP-type PPIase family.</text>
</comment>
<keyword evidence="3 4" id="KW-0413">Isomerase</keyword>
<dbReference type="PANTHER" id="PTHR10516:SF443">
    <property type="entry name" value="FK506-BINDING PROTEIN 59-RELATED"/>
    <property type="match status" value="1"/>
</dbReference>
<dbReference type="SUPFAM" id="SSF54534">
    <property type="entry name" value="FKBP-like"/>
    <property type="match status" value="1"/>
</dbReference>
<evidence type="ECO:0000313" key="7">
    <source>
        <dbReference type="EMBL" id="MBL6903514.1"/>
    </source>
</evidence>